<name>A0A150X435_9BACT</name>
<dbReference type="Gene3D" id="2.40.50.1020">
    <property type="entry name" value="LytTr DNA-binding domain"/>
    <property type="match status" value="1"/>
</dbReference>
<dbReference type="EMBL" id="LRPC01000028">
    <property type="protein sequence ID" value="KYG73491.1"/>
    <property type="molecule type" value="Genomic_DNA"/>
</dbReference>
<dbReference type="CDD" id="cd17534">
    <property type="entry name" value="REC_DC-like"/>
    <property type="match status" value="1"/>
</dbReference>
<feature type="modified residue" description="4-aspartylphosphate" evidence="1">
    <location>
        <position position="55"/>
    </location>
</feature>
<dbReference type="Proteomes" id="UP000075606">
    <property type="component" value="Unassembled WGS sequence"/>
</dbReference>
<evidence type="ECO:0000259" key="3">
    <source>
        <dbReference type="PROSITE" id="PS50930"/>
    </source>
</evidence>
<organism evidence="4 5">
    <name type="scientific">Roseivirga spongicola</name>
    <dbReference type="NCBI Taxonomy" id="333140"/>
    <lineage>
        <taxon>Bacteria</taxon>
        <taxon>Pseudomonadati</taxon>
        <taxon>Bacteroidota</taxon>
        <taxon>Cytophagia</taxon>
        <taxon>Cytophagales</taxon>
        <taxon>Roseivirgaceae</taxon>
        <taxon>Roseivirga</taxon>
    </lineage>
</organism>
<proteinExistence type="predicted"/>
<gene>
    <name evidence="4" type="ORF">AWW68_12415</name>
</gene>
<dbReference type="AlphaFoldDB" id="A0A150X435"/>
<dbReference type="InterPro" id="IPR007492">
    <property type="entry name" value="LytTR_DNA-bd_dom"/>
</dbReference>
<evidence type="ECO:0000259" key="2">
    <source>
        <dbReference type="PROSITE" id="PS50110"/>
    </source>
</evidence>
<dbReference type="InterPro" id="IPR011006">
    <property type="entry name" value="CheY-like_superfamily"/>
</dbReference>
<dbReference type="PANTHER" id="PTHR37299:SF1">
    <property type="entry name" value="STAGE 0 SPORULATION PROTEIN A HOMOLOG"/>
    <property type="match status" value="1"/>
</dbReference>
<feature type="domain" description="Response regulatory" evidence="2">
    <location>
        <begin position="5"/>
        <end position="120"/>
    </location>
</feature>
<dbReference type="GO" id="GO:0003677">
    <property type="term" value="F:DNA binding"/>
    <property type="evidence" value="ECO:0007669"/>
    <property type="project" value="InterPro"/>
</dbReference>
<dbReference type="SMART" id="SM00850">
    <property type="entry name" value="LytTR"/>
    <property type="match status" value="1"/>
</dbReference>
<dbReference type="InterPro" id="IPR046947">
    <property type="entry name" value="LytR-like"/>
</dbReference>
<dbReference type="PROSITE" id="PS50110">
    <property type="entry name" value="RESPONSE_REGULATORY"/>
    <property type="match status" value="1"/>
</dbReference>
<dbReference type="PANTHER" id="PTHR37299">
    <property type="entry name" value="TRANSCRIPTIONAL REGULATOR-RELATED"/>
    <property type="match status" value="1"/>
</dbReference>
<dbReference type="OrthoDB" id="1646880at2"/>
<protein>
    <recommendedName>
        <fullName evidence="6">Two-component system response regulator</fullName>
    </recommendedName>
</protein>
<dbReference type="InterPro" id="IPR001789">
    <property type="entry name" value="Sig_transdc_resp-reg_receiver"/>
</dbReference>
<keyword evidence="1" id="KW-0597">Phosphoprotein</keyword>
<keyword evidence="5" id="KW-1185">Reference proteome</keyword>
<feature type="domain" description="HTH LytTR-type" evidence="3">
    <location>
        <begin position="143"/>
        <end position="241"/>
    </location>
</feature>
<reference evidence="4 5" key="1">
    <citation type="submission" date="2016-01" db="EMBL/GenBank/DDBJ databases">
        <title>Genome sequencing of Roseivirga spongicola UST030701-084.</title>
        <authorList>
            <person name="Selvaratnam C."/>
            <person name="Thevarajoo S."/>
            <person name="Goh K.M."/>
            <person name="Ee R."/>
            <person name="Chan K.-G."/>
            <person name="Chong C.S."/>
        </authorList>
    </citation>
    <scope>NUCLEOTIDE SEQUENCE [LARGE SCALE GENOMIC DNA]</scope>
    <source>
        <strain evidence="4 5">UST030701-084</strain>
    </source>
</reference>
<accession>A0A150X435</accession>
<comment type="caution">
    <text evidence="4">The sequence shown here is derived from an EMBL/GenBank/DDBJ whole genome shotgun (WGS) entry which is preliminary data.</text>
</comment>
<dbReference type="SUPFAM" id="SSF52172">
    <property type="entry name" value="CheY-like"/>
    <property type="match status" value="1"/>
</dbReference>
<dbReference type="Pfam" id="PF00072">
    <property type="entry name" value="Response_reg"/>
    <property type="match status" value="1"/>
</dbReference>
<evidence type="ECO:0008006" key="6">
    <source>
        <dbReference type="Google" id="ProtNLM"/>
    </source>
</evidence>
<dbReference type="STRING" id="333140.AWW68_12415"/>
<evidence type="ECO:0000313" key="4">
    <source>
        <dbReference type="EMBL" id="KYG73491.1"/>
    </source>
</evidence>
<sequence length="242" mass="27087">MSQLKILVVEDDPMIAESVQDILAILKHEVIGVAENAEDAIAICNETLPDLALLDIQIGGDIDGVDLADLLNQNFQIPFIFTTAFADNDTIARAKSKGPYGYLVKPYGIKDMNAAIEVAMTAFERFKKASETPAMSKVIQDSIFLKVDSKLIKTKIDDILYIEAKGDYALFKTKEKGHIVHTTMKRVEERLNDYNFAKVHRSYVINLAKIVDIEESNLLIDHKVIPISRANKEALIKRLNLL</sequence>
<evidence type="ECO:0000313" key="5">
    <source>
        <dbReference type="Proteomes" id="UP000075606"/>
    </source>
</evidence>
<dbReference type="Pfam" id="PF04397">
    <property type="entry name" value="LytTR"/>
    <property type="match status" value="1"/>
</dbReference>
<evidence type="ECO:0000256" key="1">
    <source>
        <dbReference type="PROSITE-ProRule" id="PRU00169"/>
    </source>
</evidence>
<dbReference type="RefSeq" id="WP_068221865.1">
    <property type="nucleotide sequence ID" value="NZ_CP139724.1"/>
</dbReference>
<dbReference type="SMART" id="SM00448">
    <property type="entry name" value="REC"/>
    <property type="match status" value="1"/>
</dbReference>
<dbReference type="Gene3D" id="3.40.50.2300">
    <property type="match status" value="1"/>
</dbReference>
<dbReference type="PROSITE" id="PS50930">
    <property type="entry name" value="HTH_LYTTR"/>
    <property type="match status" value="1"/>
</dbReference>
<dbReference type="GO" id="GO:0000156">
    <property type="term" value="F:phosphorelay response regulator activity"/>
    <property type="evidence" value="ECO:0007669"/>
    <property type="project" value="InterPro"/>
</dbReference>